<keyword evidence="4 8" id="KW-0812">Transmembrane</keyword>
<comment type="similarity">
    <text evidence="2">Belongs to the VirD4/TraG family.</text>
</comment>
<dbReference type="InterPro" id="IPR003688">
    <property type="entry name" value="TraG/VirD4"/>
</dbReference>
<feature type="transmembrane region" description="Helical" evidence="8">
    <location>
        <begin position="77"/>
        <end position="98"/>
    </location>
</feature>
<evidence type="ECO:0000256" key="4">
    <source>
        <dbReference type="ARBA" id="ARBA00022692"/>
    </source>
</evidence>
<dbReference type="Gene3D" id="3.40.50.300">
    <property type="entry name" value="P-loop containing nucleotide triphosphate hydrolases"/>
    <property type="match status" value="1"/>
</dbReference>
<evidence type="ECO:0000256" key="8">
    <source>
        <dbReference type="SAM" id="Phobius"/>
    </source>
</evidence>
<feature type="compositionally biased region" description="Basic and acidic residues" evidence="7">
    <location>
        <begin position="675"/>
        <end position="700"/>
    </location>
</feature>
<dbReference type="InterPro" id="IPR051539">
    <property type="entry name" value="T4SS-coupling_protein"/>
</dbReference>
<dbReference type="SUPFAM" id="SSF52540">
    <property type="entry name" value="P-loop containing nucleoside triphosphate hydrolases"/>
    <property type="match status" value="1"/>
</dbReference>
<evidence type="ECO:0000256" key="7">
    <source>
        <dbReference type="SAM" id="MobiDB-lite"/>
    </source>
</evidence>
<reference evidence="9" key="1">
    <citation type="submission" date="2019-07" db="EMBL/GenBank/DDBJ databases">
        <title>Draft genome Sequence of Chlorobium phaeovibrioides sp. strain PhvTcv-s14, from the Phylum Chlorobi.</title>
        <authorList>
            <person name="Babenko V."/>
            <person name="Boldyreva D."/>
            <person name="Kanygina A."/>
            <person name="Selezneva O."/>
            <person name="Akopiyan T."/>
            <person name="Lunina O."/>
        </authorList>
    </citation>
    <scope>NUCLEOTIDE SEQUENCE [LARGE SCALE GENOMIC DNA]</scope>
    <source>
        <strain evidence="9">GrTcv12</strain>
        <plasmid evidence="9">pl1</plasmid>
    </source>
</reference>
<comment type="subcellular location">
    <subcellularLocation>
        <location evidence="1">Cell membrane</location>
        <topology evidence="1">Multi-pass membrane protein</topology>
    </subcellularLocation>
</comment>
<dbReference type="Proteomes" id="UP000327458">
    <property type="component" value="Plasmid pl1"/>
</dbReference>
<evidence type="ECO:0000256" key="5">
    <source>
        <dbReference type="ARBA" id="ARBA00022989"/>
    </source>
</evidence>
<keyword evidence="9" id="KW-0614">Plasmid</keyword>
<dbReference type="InterPro" id="IPR027417">
    <property type="entry name" value="P-loop_NTPase"/>
</dbReference>
<evidence type="ECO:0000256" key="6">
    <source>
        <dbReference type="ARBA" id="ARBA00023136"/>
    </source>
</evidence>
<feature type="transmembrane region" description="Helical" evidence="8">
    <location>
        <begin position="45"/>
        <end position="65"/>
    </location>
</feature>
<dbReference type="NCBIfam" id="NF010450">
    <property type="entry name" value="PRK13876.1"/>
    <property type="match status" value="1"/>
</dbReference>
<sequence length="715" mass="80217">MKNNRAVNVFYGHVATGVASMFFGTWLTTQYVAYALGYQAQLGPFAFVLFGIPIYEPWAWFMWAYHYEPYAPQVFSMASWITYGSFFFMVCVMVVLAIRRAKKGGQTGAYGTARWATEKELADSGLCGEHGVVLAQSNDARFHTEANAEGDVKWIMDRSGKALLRHNGPEHVFCFAPTRSGKGIGLVIPTMLTWPASVIAYDIKKELWTATAGWRQHFSHCWRFEPTAPDSVRFNPLLEIRKGEYEVRDVQNVADILVDPDGSKERHDHWEKTGHSLLVGVILHVLYAEKDKSLSGVANFLSDPRRGIADTLNFMLSYPHLGDRPHPVVAACAREMMNKSENELSGVISTAMSFLGLYRDPIIGRNTAVSDFCIQDLMYADRPVSLYLVVPPSDIDRTKPLIRLILNQLGRRLTEQLEMPGAHKRNRLLMMLDEFPSLGRLGFFETELAFMAGYGIKCFMIAQSLNQIEKAYGQNNSILDNAHVRVTYGALDERTAKRISDLLGQATEKRVQKNLAGGRLSPWLGHIMESEQETPRPLLTPGEILQLPGSEALVMVGNLPPYRAKKIMYYQDPRFSQRAWLPAPDGHEEQWRELIRQPENHWFSSPRTEPQSTGPCCDGTVTDGLAATGGVDTVLAERDHEVELPDAAIPEHDMAMPEIPESCLLASSLMDEAEDVRGHEPDDDFDRKSIRNRSAERSRQIEFGSNNFGGGDLPL</sequence>
<name>A0A5M8I4Z7_CHLPH</name>
<protein>
    <submittedName>
        <fullName evidence="9">Conjugal transfer protein TrbG</fullName>
    </submittedName>
</protein>
<dbReference type="PANTHER" id="PTHR37937">
    <property type="entry name" value="CONJUGATIVE TRANSFER: DNA TRANSPORT"/>
    <property type="match status" value="1"/>
</dbReference>
<feature type="transmembrane region" description="Helical" evidence="8">
    <location>
        <begin position="12"/>
        <end position="33"/>
    </location>
</feature>
<evidence type="ECO:0000256" key="3">
    <source>
        <dbReference type="ARBA" id="ARBA00022475"/>
    </source>
</evidence>
<organism evidence="9">
    <name type="scientific">Chlorobium phaeovibrioides</name>
    <dbReference type="NCBI Taxonomy" id="1094"/>
    <lineage>
        <taxon>Bacteria</taxon>
        <taxon>Pseudomonadati</taxon>
        <taxon>Chlorobiota</taxon>
        <taxon>Chlorobiia</taxon>
        <taxon>Chlorobiales</taxon>
        <taxon>Chlorobiaceae</taxon>
        <taxon>Chlorobium/Pelodictyon group</taxon>
        <taxon>Chlorobium</taxon>
    </lineage>
</organism>
<evidence type="ECO:0000256" key="1">
    <source>
        <dbReference type="ARBA" id="ARBA00004651"/>
    </source>
</evidence>
<dbReference type="PANTHER" id="PTHR37937:SF1">
    <property type="entry name" value="CONJUGATIVE TRANSFER: DNA TRANSPORT"/>
    <property type="match status" value="1"/>
</dbReference>
<gene>
    <name evidence="9" type="ORF">FP507_10650</name>
</gene>
<evidence type="ECO:0000313" key="9">
    <source>
        <dbReference type="EMBL" id="KAA6230473.1"/>
    </source>
</evidence>
<dbReference type="EMBL" id="VMRG01000003">
    <property type="protein sequence ID" value="KAA6230473.1"/>
    <property type="molecule type" value="Genomic_DNA"/>
</dbReference>
<keyword evidence="5 8" id="KW-1133">Transmembrane helix</keyword>
<dbReference type="RefSeq" id="WP_151418924.1">
    <property type="nucleotide sequence ID" value="NZ_CM018433.1"/>
</dbReference>
<keyword evidence="3" id="KW-1003">Cell membrane</keyword>
<dbReference type="CDD" id="cd01127">
    <property type="entry name" value="TrwB_TraG_TraD_VirD4"/>
    <property type="match status" value="1"/>
</dbReference>
<keyword evidence="6 8" id="KW-0472">Membrane</keyword>
<geneLocation type="plasmid" evidence="9">
    <name>pl1</name>
</geneLocation>
<dbReference type="AlphaFoldDB" id="A0A5M8I4Z7"/>
<accession>A0A5M8I4Z7</accession>
<dbReference type="GO" id="GO:0005886">
    <property type="term" value="C:plasma membrane"/>
    <property type="evidence" value="ECO:0007669"/>
    <property type="project" value="UniProtKB-SubCell"/>
</dbReference>
<comment type="caution">
    <text evidence="9">The sequence shown here is derived from an EMBL/GenBank/DDBJ whole genome shotgun (WGS) entry which is preliminary data.</text>
</comment>
<feature type="region of interest" description="Disordered" evidence="7">
    <location>
        <begin position="674"/>
        <end position="715"/>
    </location>
</feature>
<proteinExistence type="inferred from homology"/>
<dbReference type="Pfam" id="PF02534">
    <property type="entry name" value="T4SS-DNA_transf"/>
    <property type="match status" value="1"/>
</dbReference>
<evidence type="ECO:0000256" key="2">
    <source>
        <dbReference type="ARBA" id="ARBA00008806"/>
    </source>
</evidence>